<accession>A0A4R7V5R2</accession>
<dbReference type="EMBL" id="SOCP01000013">
    <property type="protein sequence ID" value="TDV44818.1"/>
    <property type="molecule type" value="Genomic_DNA"/>
</dbReference>
<name>A0A4R7V5R2_9PSEU</name>
<feature type="transmembrane region" description="Helical" evidence="2">
    <location>
        <begin position="41"/>
        <end position="60"/>
    </location>
</feature>
<protein>
    <submittedName>
        <fullName evidence="3">Uncharacterized protein</fullName>
    </submittedName>
</protein>
<evidence type="ECO:0000313" key="3">
    <source>
        <dbReference type="EMBL" id="TDV44818.1"/>
    </source>
</evidence>
<keyword evidence="2" id="KW-0472">Membrane</keyword>
<evidence type="ECO:0000313" key="4">
    <source>
        <dbReference type="Proteomes" id="UP000294927"/>
    </source>
</evidence>
<feature type="transmembrane region" description="Helical" evidence="2">
    <location>
        <begin position="67"/>
        <end position="86"/>
    </location>
</feature>
<gene>
    <name evidence="3" type="ORF">CLV71_11377</name>
</gene>
<feature type="compositionally biased region" description="Pro residues" evidence="1">
    <location>
        <begin position="96"/>
        <end position="107"/>
    </location>
</feature>
<reference evidence="3 4" key="1">
    <citation type="submission" date="2019-03" db="EMBL/GenBank/DDBJ databases">
        <title>Genomic Encyclopedia of Archaeal and Bacterial Type Strains, Phase II (KMG-II): from individual species to whole genera.</title>
        <authorList>
            <person name="Goeker M."/>
        </authorList>
    </citation>
    <scope>NUCLEOTIDE SEQUENCE [LARGE SCALE GENOMIC DNA]</scope>
    <source>
        <strain evidence="3 4">DSM 45499</strain>
    </source>
</reference>
<dbReference type="RefSeq" id="WP_133906404.1">
    <property type="nucleotide sequence ID" value="NZ_SOCP01000013.1"/>
</dbReference>
<evidence type="ECO:0000256" key="2">
    <source>
        <dbReference type="SAM" id="Phobius"/>
    </source>
</evidence>
<dbReference type="OrthoDB" id="8084250at2"/>
<dbReference type="Proteomes" id="UP000294927">
    <property type="component" value="Unassembled WGS sequence"/>
</dbReference>
<dbReference type="AlphaFoldDB" id="A0A4R7V5R2"/>
<organism evidence="3 4">
    <name type="scientific">Actinophytocola oryzae</name>
    <dbReference type="NCBI Taxonomy" id="502181"/>
    <lineage>
        <taxon>Bacteria</taxon>
        <taxon>Bacillati</taxon>
        <taxon>Actinomycetota</taxon>
        <taxon>Actinomycetes</taxon>
        <taxon>Pseudonocardiales</taxon>
        <taxon>Pseudonocardiaceae</taxon>
    </lineage>
</organism>
<feature type="region of interest" description="Disordered" evidence="1">
    <location>
        <begin position="86"/>
        <end position="107"/>
    </location>
</feature>
<keyword evidence="2" id="KW-1133">Transmembrane helix</keyword>
<sequence>MWHVILLGFLGGLLAGNAFPHLASGITRRRYPSALGNGPVTNFVGGWVLSVLAALCLWWADLPSHPGPAFASVSAGVLLIGLFHAGPGAFGRPEPRPAPTPEPGSAR</sequence>
<keyword evidence="2" id="KW-0812">Transmembrane</keyword>
<keyword evidence="4" id="KW-1185">Reference proteome</keyword>
<evidence type="ECO:0000256" key="1">
    <source>
        <dbReference type="SAM" id="MobiDB-lite"/>
    </source>
</evidence>
<comment type="caution">
    <text evidence="3">The sequence shown here is derived from an EMBL/GenBank/DDBJ whole genome shotgun (WGS) entry which is preliminary data.</text>
</comment>
<proteinExistence type="predicted"/>